<dbReference type="RefSeq" id="WP_286218783.1">
    <property type="nucleotide sequence ID" value="NZ_AP027729.1"/>
</dbReference>
<dbReference type="PANTHER" id="PTHR42923">
    <property type="entry name" value="PROTOPORPHYRINOGEN OXIDASE"/>
    <property type="match status" value="1"/>
</dbReference>
<organism evidence="3 4">
    <name type="scientific">Paraoerskovia sediminicola</name>
    <dbReference type="NCBI Taxonomy" id="1138587"/>
    <lineage>
        <taxon>Bacteria</taxon>
        <taxon>Bacillati</taxon>
        <taxon>Actinomycetota</taxon>
        <taxon>Actinomycetes</taxon>
        <taxon>Micrococcales</taxon>
        <taxon>Cellulomonadaceae</taxon>
        <taxon>Paraoerskovia</taxon>
    </lineage>
</organism>
<dbReference type="InterPro" id="IPR036188">
    <property type="entry name" value="FAD/NAD-bd_sf"/>
</dbReference>
<feature type="region of interest" description="Disordered" evidence="1">
    <location>
        <begin position="67"/>
        <end position="104"/>
    </location>
</feature>
<keyword evidence="4" id="KW-1185">Reference proteome</keyword>
<feature type="compositionally biased region" description="Basic and acidic residues" evidence="1">
    <location>
        <begin position="1"/>
        <end position="14"/>
    </location>
</feature>
<dbReference type="Gene3D" id="3.50.50.60">
    <property type="entry name" value="FAD/NAD(P)-binding domain"/>
    <property type="match status" value="2"/>
</dbReference>
<feature type="domain" description="Amine oxidase" evidence="2">
    <location>
        <begin position="38"/>
        <end position="327"/>
    </location>
</feature>
<evidence type="ECO:0000256" key="1">
    <source>
        <dbReference type="SAM" id="MobiDB-lite"/>
    </source>
</evidence>
<dbReference type="InterPro" id="IPR050464">
    <property type="entry name" value="Zeta_carotene_desat/Oxidored"/>
</dbReference>
<dbReference type="Proteomes" id="UP001321475">
    <property type="component" value="Chromosome"/>
</dbReference>
<dbReference type="SUPFAM" id="SSF51905">
    <property type="entry name" value="FAD/NAD(P)-binding domain"/>
    <property type="match status" value="1"/>
</dbReference>
<proteinExistence type="predicted"/>
<dbReference type="EMBL" id="AP027729">
    <property type="protein sequence ID" value="BDZ41679.1"/>
    <property type="molecule type" value="Genomic_DNA"/>
</dbReference>
<gene>
    <name evidence="3" type="ORF">GCM10025865_09780</name>
</gene>
<evidence type="ECO:0000259" key="2">
    <source>
        <dbReference type="Pfam" id="PF01593"/>
    </source>
</evidence>
<dbReference type="Gene3D" id="3.90.660.20">
    <property type="entry name" value="Protoporphyrinogen oxidase, mitochondrial, domain 2"/>
    <property type="match status" value="1"/>
</dbReference>
<evidence type="ECO:0000313" key="3">
    <source>
        <dbReference type="EMBL" id="BDZ41679.1"/>
    </source>
</evidence>
<accession>A0ABN6XA92</accession>
<sequence>MTPDPDLRRPDAPRGPDAPRTTRGGKQIWDVAVVGGGVAGLAAAHRLAQRGLQVLVLESEPRCGGPVAGAELTAGEDPSNARRRSTSTGTNPRTGAAEPRPTLSVDVGAESFAARGAAVAELVAELDLEVVPPSGAAAWVRAAGDSFPLPAAGVLGIPARPWEPDVQRVIGRKGVARASLDRVRPRDDVDLSNLGTFVRSRYGKRVAQRLVAPVAAGVHSAPLDALDVDAVAPGLLAAYRETGSLGRAVESLRAAAPAGSAVRGVVGGMHTLVSALVGSVRTSGGEVRTESAVVGVSRAASGWWKVSVAGDATVRAHRLVVATPGVVEQILGTAPQRPEGTDIHLATLLLRAPEIDDAPRGTGVLVAPPKPGTQVTSSLAVLGDHEPRAKALTHSTAKWPWLAERVRRTFGEGRHVVRLSYGRLGTPTRAPSVEEALADASLLLGVDLTARDATGAGRVEAHVMTRWAGTLPPPTPAYREAVKAYVAQADPVEGLAVTGGWVAGTGLAAVVAHATAAADSLAS</sequence>
<dbReference type="PRINTS" id="PR00420">
    <property type="entry name" value="RNGMNOXGNASE"/>
</dbReference>
<dbReference type="Gene3D" id="1.10.3110.10">
    <property type="entry name" value="protoporphyrinogen ix oxidase, domain 3"/>
    <property type="match status" value="1"/>
</dbReference>
<dbReference type="InterPro" id="IPR002937">
    <property type="entry name" value="Amino_oxidase"/>
</dbReference>
<reference evidence="4" key="1">
    <citation type="journal article" date="2019" name="Int. J. Syst. Evol. Microbiol.">
        <title>The Global Catalogue of Microorganisms (GCM) 10K type strain sequencing project: providing services to taxonomists for standard genome sequencing and annotation.</title>
        <authorList>
            <consortium name="The Broad Institute Genomics Platform"/>
            <consortium name="The Broad Institute Genome Sequencing Center for Infectious Disease"/>
            <person name="Wu L."/>
            <person name="Ma J."/>
        </authorList>
    </citation>
    <scope>NUCLEOTIDE SEQUENCE [LARGE SCALE GENOMIC DNA]</scope>
    <source>
        <strain evidence="4">NBRC 108565</strain>
    </source>
</reference>
<feature type="region of interest" description="Disordered" evidence="1">
    <location>
        <begin position="1"/>
        <end position="26"/>
    </location>
</feature>
<dbReference type="PANTHER" id="PTHR42923:SF3">
    <property type="entry name" value="PROTOPORPHYRINOGEN OXIDASE"/>
    <property type="match status" value="1"/>
</dbReference>
<protein>
    <submittedName>
        <fullName evidence="3">Protoporphyrinogen oxidase</fullName>
    </submittedName>
</protein>
<name>A0ABN6XA92_9CELL</name>
<evidence type="ECO:0000313" key="4">
    <source>
        <dbReference type="Proteomes" id="UP001321475"/>
    </source>
</evidence>
<dbReference type="Pfam" id="PF01593">
    <property type="entry name" value="Amino_oxidase"/>
    <property type="match status" value="1"/>
</dbReference>